<evidence type="ECO:0008006" key="7">
    <source>
        <dbReference type="Google" id="ProtNLM"/>
    </source>
</evidence>
<reference evidence="5" key="1">
    <citation type="journal article" date="2007" name="Nature">
        <title>The grapevine genome sequence suggests ancestral hexaploidization in major angiosperm phyla.</title>
        <authorList>
            <consortium name="The French-Italian Public Consortium for Grapevine Genome Characterization."/>
            <person name="Jaillon O."/>
            <person name="Aury J.-M."/>
            <person name="Noel B."/>
            <person name="Policriti A."/>
            <person name="Clepet C."/>
            <person name="Casagrande A."/>
            <person name="Choisne N."/>
            <person name="Aubourg S."/>
            <person name="Vitulo N."/>
            <person name="Jubin C."/>
            <person name="Vezzi A."/>
            <person name="Legeai F."/>
            <person name="Hugueney P."/>
            <person name="Dasilva C."/>
            <person name="Horner D."/>
            <person name="Mica E."/>
            <person name="Jublot D."/>
            <person name="Poulain J."/>
            <person name="Bruyere C."/>
            <person name="Billault A."/>
            <person name="Segurens B."/>
            <person name="Gouyvenoux M."/>
            <person name="Ugarte E."/>
            <person name="Cattonaro F."/>
            <person name="Anthouard V."/>
            <person name="Vico V."/>
            <person name="Del Fabbro C."/>
            <person name="Alaux M."/>
            <person name="Di Gaspero G."/>
            <person name="Dumas V."/>
            <person name="Felice N."/>
            <person name="Paillard S."/>
            <person name="Juman I."/>
            <person name="Moroldo M."/>
            <person name="Scalabrin S."/>
            <person name="Canaguier A."/>
            <person name="Le Clainche I."/>
            <person name="Malacrida G."/>
            <person name="Durand E."/>
            <person name="Pesole G."/>
            <person name="Laucou V."/>
            <person name="Chatelet P."/>
            <person name="Merdinoglu D."/>
            <person name="Delledonne M."/>
            <person name="Pezzotti M."/>
            <person name="Lecharny A."/>
            <person name="Scarpelli C."/>
            <person name="Artiguenave F."/>
            <person name="Pe M.E."/>
            <person name="Valle G."/>
            <person name="Morgante M."/>
            <person name="Caboche M."/>
            <person name="Adam-Blondon A.-F."/>
            <person name="Weissenbach J."/>
            <person name="Quetier F."/>
            <person name="Wincker P."/>
        </authorList>
    </citation>
    <scope>NUCLEOTIDE SEQUENCE [LARGE SCALE GENOMIC DNA]</scope>
    <source>
        <strain evidence="5">cv. Pinot noir / PN40024</strain>
    </source>
</reference>
<accession>F6GY53</accession>
<organism evidence="4 6">
    <name type="scientific">Vitis vinifera</name>
    <name type="common">Grape</name>
    <dbReference type="NCBI Taxonomy" id="29760"/>
    <lineage>
        <taxon>Eukaryota</taxon>
        <taxon>Viridiplantae</taxon>
        <taxon>Streptophyta</taxon>
        <taxon>Embryophyta</taxon>
        <taxon>Tracheophyta</taxon>
        <taxon>Spermatophyta</taxon>
        <taxon>Magnoliopsida</taxon>
        <taxon>eudicotyledons</taxon>
        <taxon>Gunneridae</taxon>
        <taxon>Pentapetalae</taxon>
        <taxon>rosids</taxon>
        <taxon>Vitales</taxon>
        <taxon>Vitaceae</taxon>
        <taxon>Viteae</taxon>
        <taxon>Vitis</taxon>
    </lineage>
</organism>
<dbReference type="Gramene" id="Vitis18g01938.t01">
    <property type="protein sequence ID" value="Vitis18g01938.t01.CDS"/>
    <property type="gene ID" value="Vitis18g01938"/>
</dbReference>
<evidence type="ECO:0000313" key="5">
    <source>
        <dbReference type="Proteomes" id="UP000009183"/>
    </source>
</evidence>
<dbReference type="AlphaFoldDB" id="A0A438JWD6"/>
<dbReference type="InterPro" id="IPR039326">
    <property type="entry name" value="Patronus"/>
</dbReference>
<name>A0A438JWD6_VITVI</name>
<reference evidence="2" key="2">
    <citation type="submission" date="2011-05" db="EMBL/GenBank/DDBJ databases">
        <title>High quality assembly and annotation of grapevine genome.</title>
        <authorList>
            <person name="Vitulo N."/>
            <person name="Olivier J."/>
            <person name="Forcato C."/>
            <person name="Albiero A."/>
            <person name="D'Angelo M."/>
            <person name="Zimbello R."/>
            <person name="Schiavon R."/>
            <person name="Rigobello C."/>
            <person name="Policriti A."/>
            <person name="Clepet C."/>
            <person name="Casagrande A."/>
            <person name="Choisne N."/>
            <person name="Vezzi A."/>
            <person name="Hugueney P."/>
            <person name="Horner D."/>
            <person name="Mica E."/>
            <person name="Cattonaro F."/>
            <person name="Del Fabbro C."/>
            <person name="Alaux M."/>
            <person name="Di Gaspero G."/>
            <person name="Scalabrin S."/>
            <person name="Pesole G."/>
            <person name="Delledonne M."/>
            <person name="Pezzotti M."/>
            <person name="Pe E.M."/>
            <person name="Caboche M."/>
            <person name="Adam-Blondon A.-F."/>
            <person name="Weissenbach J."/>
            <person name="Quetier F."/>
            <person name="Wincker P."/>
            <person name="Morgante M."/>
            <person name="Valle G."/>
        </authorList>
    </citation>
    <scope>NUCLEOTIDE SEQUENCE</scope>
</reference>
<evidence type="ECO:0000313" key="6">
    <source>
        <dbReference type="Proteomes" id="UP000288805"/>
    </source>
</evidence>
<dbReference type="PANTHER" id="PTHR35125">
    <property type="entry name" value="NEURON NAVIGATOR 1-LIKE-RELATED"/>
    <property type="match status" value="1"/>
</dbReference>
<feature type="region of interest" description="Disordered" evidence="1">
    <location>
        <begin position="37"/>
        <end position="56"/>
    </location>
</feature>
<gene>
    <name evidence="2" type="ordered locus">VIT_18s0072g00270</name>
    <name evidence="4" type="ORF">CK203_018080</name>
    <name evidence="3" type="ORF">CK203_103560</name>
</gene>
<evidence type="ECO:0000313" key="3">
    <source>
        <dbReference type="EMBL" id="RVW48843.1"/>
    </source>
</evidence>
<evidence type="ECO:0000313" key="4">
    <source>
        <dbReference type="EMBL" id="RVX13218.1"/>
    </source>
</evidence>
<dbReference type="HOGENOM" id="CLU_068347_0_0_1"/>
<dbReference type="EMBL" id="QGNW01000025">
    <property type="protein sequence ID" value="RVX13218.1"/>
    <property type="molecule type" value="Genomic_DNA"/>
</dbReference>
<dbReference type="SMR" id="A0A438JWD6"/>
<protein>
    <recommendedName>
        <fullName evidence="7">Protein PATRONUS 2</fullName>
    </recommendedName>
</protein>
<dbReference type="GO" id="GO:0007346">
    <property type="term" value="P:regulation of mitotic cell cycle"/>
    <property type="evidence" value="ECO:0007669"/>
    <property type="project" value="InterPro"/>
</dbReference>
<evidence type="ECO:0000256" key="1">
    <source>
        <dbReference type="SAM" id="MobiDB-lite"/>
    </source>
</evidence>
<proteinExistence type="predicted"/>
<dbReference type="KEGG" id="vvi:104882686"/>
<dbReference type="EMBL" id="FN594968">
    <property type="protein sequence ID" value="CCB44889.1"/>
    <property type="molecule type" value="Genomic_DNA"/>
</dbReference>
<dbReference type="Proteomes" id="UP000009183">
    <property type="component" value="Chromosome 18"/>
</dbReference>
<keyword evidence="5" id="KW-1185">Reference proteome</keyword>
<sequence>MATQTGILNRDQNLKFHFDGKEANVYKVQKKQGIAGRKALGDLTNSGKPSPIKASKRHDSKIFTSVGEEIDAFRSKDTIRGKKSISKAQEKVQTSGRRKPLSDVSNTKNQKNVKLTSVMKEYFLPNSIAEEQFLHDHEECIKAQNMNMMSKDYFLETIGLHKDFSMQLPSCHVPPVSSRKPKVQPGSPRKLELEEIAELMIEDKSPLCLKRVPSEYQSSSSPPKTPKSPNLNVAPDYFLGLLQMDPNFTMIKTPVLPKH</sequence>
<dbReference type="EMBL" id="QGNW01001241">
    <property type="protein sequence ID" value="RVW48843.1"/>
    <property type="molecule type" value="Genomic_DNA"/>
</dbReference>
<feature type="region of interest" description="Disordered" evidence="1">
    <location>
        <begin position="81"/>
        <end position="108"/>
    </location>
</feature>
<dbReference type="OrthoDB" id="1902316at2759"/>
<reference evidence="4 6" key="3">
    <citation type="journal article" date="2018" name="PLoS Genet.">
        <title>Population sequencing reveals clonal diversity and ancestral inbreeding in the grapevine cultivar Chardonnay.</title>
        <authorList>
            <person name="Roach M.J."/>
            <person name="Johnson D.L."/>
            <person name="Bohlmann J."/>
            <person name="van Vuuren H.J."/>
            <person name="Jones S.J."/>
            <person name="Pretorius I.S."/>
            <person name="Schmidt S.A."/>
            <person name="Borneman A.R."/>
        </authorList>
    </citation>
    <scope>NUCLEOTIDE SEQUENCE [LARGE SCALE GENOMIC DNA]</scope>
    <source>
        <strain evidence="6">cv. Chardonnay</strain>
        <strain evidence="4">I10V1</strain>
        <tissue evidence="4">Leaf</tissue>
    </source>
</reference>
<dbReference type="eggNOG" id="ENOG502S4FZ">
    <property type="taxonomic scope" value="Eukaryota"/>
</dbReference>
<evidence type="ECO:0000313" key="2">
    <source>
        <dbReference type="EMBL" id="CCB44889.1"/>
    </source>
</evidence>
<accession>A0A438JWD6</accession>
<dbReference type="PaxDb" id="29760-VIT_18s0072g00270.t01"/>
<dbReference type="Proteomes" id="UP000288805">
    <property type="component" value="Unassembled WGS sequence"/>
</dbReference>
<dbReference type="PANTHER" id="PTHR35125:SF2">
    <property type="entry name" value="PROTEIN PATRONUS 2-LIKE"/>
    <property type="match status" value="1"/>
</dbReference>